<comment type="catalytic activity">
    <reaction evidence="1">
        <text>Hydrolyzes the link between N-acetylmuramoyl residues and L-amino acid residues in certain cell-wall glycopeptides.</text>
        <dbReference type="EC" id="3.5.1.28"/>
    </reaction>
</comment>
<dbReference type="InterPro" id="IPR050695">
    <property type="entry name" value="N-acetylmuramoyl_amidase_3"/>
</dbReference>
<name>A0A167HNP0_9FLAO</name>
<dbReference type="STRING" id="1763537.ULVI_09480"/>
<dbReference type="Proteomes" id="UP000077013">
    <property type="component" value="Unassembled WGS sequence"/>
</dbReference>
<dbReference type="InterPro" id="IPR002508">
    <property type="entry name" value="MurNAc-LAA_cat"/>
</dbReference>
<dbReference type="EMBL" id="LRXL01000037">
    <property type="protein sequence ID" value="OAB78802.1"/>
    <property type="molecule type" value="Genomic_DNA"/>
</dbReference>
<dbReference type="SMART" id="SM00646">
    <property type="entry name" value="Ami_3"/>
    <property type="match status" value="1"/>
</dbReference>
<dbReference type="EC" id="3.5.1.28" evidence="2"/>
<protein>
    <recommendedName>
        <fullName evidence="2">N-acetylmuramoyl-L-alanine amidase</fullName>
        <ecNumber evidence="2">3.5.1.28</ecNumber>
    </recommendedName>
</protein>
<evidence type="ECO:0000256" key="1">
    <source>
        <dbReference type="ARBA" id="ARBA00001561"/>
    </source>
</evidence>
<evidence type="ECO:0000313" key="5">
    <source>
        <dbReference type="EMBL" id="OAB78802.1"/>
    </source>
</evidence>
<keyword evidence="3 5" id="KW-0378">Hydrolase</keyword>
<dbReference type="Gene3D" id="3.40.630.40">
    <property type="entry name" value="Zn-dependent exopeptidases"/>
    <property type="match status" value="1"/>
</dbReference>
<dbReference type="AlphaFoldDB" id="A0A167HNP0"/>
<dbReference type="CDD" id="cd02696">
    <property type="entry name" value="MurNAc-LAA"/>
    <property type="match status" value="1"/>
</dbReference>
<accession>A0A167HNP0</accession>
<dbReference type="GO" id="GO:0009253">
    <property type="term" value="P:peptidoglycan catabolic process"/>
    <property type="evidence" value="ECO:0007669"/>
    <property type="project" value="InterPro"/>
</dbReference>
<evidence type="ECO:0000313" key="6">
    <source>
        <dbReference type="Proteomes" id="UP000077013"/>
    </source>
</evidence>
<dbReference type="PANTHER" id="PTHR30404">
    <property type="entry name" value="N-ACETYLMURAMOYL-L-ALANINE AMIDASE"/>
    <property type="match status" value="1"/>
</dbReference>
<evidence type="ECO:0000259" key="4">
    <source>
        <dbReference type="SMART" id="SM00646"/>
    </source>
</evidence>
<proteinExistence type="predicted"/>
<gene>
    <name evidence="5" type="ORF">ULVI_09480</name>
</gene>
<dbReference type="OrthoDB" id="9763643at2"/>
<dbReference type="Pfam" id="PF01520">
    <property type="entry name" value="Amidase_3"/>
    <property type="match status" value="1"/>
</dbReference>
<dbReference type="SUPFAM" id="SSF53187">
    <property type="entry name" value="Zn-dependent exopeptidases"/>
    <property type="match status" value="1"/>
</dbReference>
<evidence type="ECO:0000256" key="3">
    <source>
        <dbReference type="ARBA" id="ARBA00022801"/>
    </source>
</evidence>
<comment type="caution">
    <text evidence="5">The sequence shown here is derived from an EMBL/GenBank/DDBJ whole genome shotgun (WGS) entry which is preliminary data.</text>
</comment>
<evidence type="ECO:0000256" key="2">
    <source>
        <dbReference type="ARBA" id="ARBA00011901"/>
    </source>
</evidence>
<dbReference type="GO" id="GO:0030288">
    <property type="term" value="C:outer membrane-bounded periplasmic space"/>
    <property type="evidence" value="ECO:0007669"/>
    <property type="project" value="TreeGrafter"/>
</dbReference>
<dbReference type="PANTHER" id="PTHR30404:SF0">
    <property type="entry name" value="N-ACETYLMURAMOYL-L-ALANINE AMIDASE AMIC"/>
    <property type="match status" value="1"/>
</dbReference>
<dbReference type="GO" id="GO:0008745">
    <property type="term" value="F:N-acetylmuramoyl-L-alanine amidase activity"/>
    <property type="evidence" value="ECO:0007669"/>
    <property type="project" value="UniProtKB-EC"/>
</dbReference>
<dbReference type="RefSeq" id="WP_068592151.1">
    <property type="nucleotide sequence ID" value="NZ_LRXL01000037.1"/>
</dbReference>
<keyword evidence="6" id="KW-1185">Reference proteome</keyword>
<sequence length="197" mass="22523">MTVLLDNGHGALINGQYQTPGKRKNWSNGSVIYEGEFNRAIVNGIIQELTFSNINYVNIAPEYWDVSLKTRVNRANKYSSRNSFYLSIHSNAGGGTGSEIFTSPGNTKSDKIATIFGHEYIAEFPDRKFRPDFSDGDLDKEQRFYVLTKTKMPAILTENFFMDNREEFDNVLMTRAGRDKIIAYHVTAIKRVQRELF</sequence>
<organism evidence="5 6">
    <name type="scientific">Cochleicola gelatinilyticus</name>
    <dbReference type="NCBI Taxonomy" id="1763537"/>
    <lineage>
        <taxon>Bacteria</taxon>
        <taxon>Pseudomonadati</taxon>
        <taxon>Bacteroidota</taxon>
        <taxon>Flavobacteriia</taxon>
        <taxon>Flavobacteriales</taxon>
        <taxon>Flavobacteriaceae</taxon>
        <taxon>Cochleicola</taxon>
    </lineage>
</organism>
<feature type="domain" description="MurNAc-LAA" evidence="4">
    <location>
        <begin position="72"/>
        <end position="190"/>
    </location>
</feature>
<reference evidence="5 6" key="1">
    <citation type="submission" date="2016-02" db="EMBL/GenBank/DDBJ databases">
        <title>Ulvibacter sp. LPB0005, isolated from Thais luteostoma.</title>
        <authorList>
            <person name="Shin S.-K."/>
            <person name="Yi H."/>
        </authorList>
    </citation>
    <scope>NUCLEOTIDE SEQUENCE [LARGE SCALE GENOMIC DNA]</scope>
    <source>
        <strain evidence="5 6">LPB0005</strain>
    </source>
</reference>